<dbReference type="SMART" id="SM00386">
    <property type="entry name" value="HAT"/>
    <property type="match status" value="3"/>
</dbReference>
<keyword evidence="5" id="KW-0539">Nucleus</keyword>
<reference evidence="7 8" key="1">
    <citation type="submission" date="2015-01" db="EMBL/GenBank/DDBJ databases">
        <title>The Genome Sequence of Exophiala sideris CBS121828.</title>
        <authorList>
            <consortium name="The Broad Institute Genomics Platform"/>
            <person name="Cuomo C."/>
            <person name="de Hoog S."/>
            <person name="Gorbushina A."/>
            <person name="Stielow B."/>
            <person name="Teixiera M."/>
            <person name="Abouelleil A."/>
            <person name="Chapman S.B."/>
            <person name="Priest M."/>
            <person name="Young S.K."/>
            <person name="Wortman J."/>
            <person name="Nusbaum C."/>
            <person name="Birren B."/>
        </authorList>
    </citation>
    <scope>NUCLEOTIDE SEQUENCE [LARGE SCALE GENOMIC DNA]</scope>
    <source>
        <strain evidence="7 8">CBS 121828</strain>
    </source>
</reference>
<evidence type="ECO:0000256" key="4">
    <source>
        <dbReference type="ARBA" id="ARBA00022737"/>
    </source>
</evidence>
<keyword evidence="3" id="KW-0698">rRNA processing</keyword>
<dbReference type="HOGENOM" id="CLU_026025_3_1_1"/>
<dbReference type="PANTHER" id="PTHR23271:SF1">
    <property type="entry name" value="U3 SMALL NUCLEOLAR RNA-ASSOCIATED PROTEIN 6 HOMOLOG"/>
    <property type="match status" value="1"/>
</dbReference>
<evidence type="ECO:0000313" key="8">
    <source>
        <dbReference type="Proteomes" id="UP000053599"/>
    </source>
</evidence>
<dbReference type="GO" id="GO:0000462">
    <property type="term" value="P:maturation of SSU-rRNA from tricistronic rRNA transcript (SSU-rRNA, 5.8S rRNA, LSU-rRNA)"/>
    <property type="evidence" value="ECO:0007669"/>
    <property type="project" value="InterPro"/>
</dbReference>
<comment type="subcellular location">
    <subcellularLocation>
        <location evidence="1">Nucleus</location>
        <location evidence="1">Nucleolus</location>
    </subcellularLocation>
</comment>
<dbReference type="GO" id="GO:0030515">
    <property type="term" value="F:snoRNA binding"/>
    <property type="evidence" value="ECO:0007669"/>
    <property type="project" value="InterPro"/>
</dbReference>
<dbReference type="GO" id="GO:0034388">
    <property type="term" value="C:Pwp2p-containing subcomplex of 90S preribosome"/>
    <property type="evidence" value="ECO:0007669"/>
    <property type="project" value="TreeGrafter"/>
</dbReference>
<dbReference type="InterPro" id="IPR055347">
    <property type="entry name" value="UTP6_N"/>
</dbReference>
<evidence type="ECO:0000256" key="1">
    <source>
        <dbReference type="ARBA" id="ARBA00004604"/>
    </source>
</evidence>
<dbReference type="GO" id="GO:0032040">
    <property type="term" value="C:small-subunit processome"/>
    <property type="evidence" value="ECO:0007669"/>
    <property type="project" value="TreeGrafter"/>
</dbReference>
<gene>
    <name evidence="7" type="ORF">PV11_04176</name>
</gene>
<evidence type="ECO:0000256" key="3">
    <source>
        <dbReference type="ARBA" id="ARBA00022552"/>
    </source>
</evidence>
<keyword evidence="4" id="KW-0677">Repeat</keyword>
<dbReference type="STRING" id="1016849.A0A0D1Z5B2"/>
<sequence length="389" mass="43938">MAAASDKARFFLEQSVPELKEYERKGIFSADEITSIARKRSDFEHKINARGSTATDYARYAEFEINVEALRRKRVKRLGVKTTTHGGKRRIFFVFDRGTRKHPGDVDLWLQAIEFARKEKAYKKLQQIFASVLRLHPRKSDLWIYAAEFAMDENGDMTEARSYMQRGLRFCKSSKPMWLEYGRLEMSYIAKLQARREILGIAGSEARRATESAEEDENVLQLPKLTAMDVNPDVEGEEIDKAALQTLDSTPAMSGAIPIAIFDAAMAHFQDPAFALDFFGMVTEYDNLPACRRIAEHVESGLMKDYGQDWHSQICHIRLPVVSVPADSPAFVPAFREVLKRLKTAREKIQDPGFVPSARSCLQGLLELPDLDPAIQTVGDAVLASLQIS</sequence>
<dbReference type="Gene3D" id="1.25.40.10">
    <property type="entry name" value="Tetratricopeptide repeat domain"/>
    <property type="match status" value="1"/>
</dbReference>
<evidence type="ECO:0000313" key="7">
    <source>
        <dbReference type="EMBL" id="KIV82038.1"/>
    </source>
</evidence>
<evidence type="ECO:0000256" key="2">
    <source>
        <dbReference type="ARBA" id="ARBA00010734"/>
    </source>
</evidence>
<dbReference type="InterPro" id="IPR011990">
    <property type="entry name" value="TPR-like_helical_dom_sf"/>
</dbReference>
<dbReference type="EMBL" id="KN846952">
    <property type="protein sequence ID" value="KIV82038.1"/>
    <property type="molecule type" value="Genomic_DNA"/>
</dbReference>
<evidence type="ECO:0000259" key="6">
    <source>
        <dbReference type="Pfam" id="PF08640"/>
    </source>
</evidence>
<feature type="domain" description="U3 small nucleolar RNA-associated protein 6 N-terminal" evidence="6">
    <location>
        <begin position="12"/>
        <end position="84"/>
    </location>
</feature>
<dbReference type="Proteomes" id="UP000053599">
    <property type="component" value="Unassembled WGS sequence"/>
</dbReference>
<dbReference type="OrthoDB" id="28112at2759"/>
<dbReference type="SUPFAM" id="SSF48452">
    <property type="entry name" value="TPR-like"/>
    <property type="match status" value="1"/>
</dbReference>
<accession>A0A0D1Z5B2</accession>
<dbReference type="Pfam" id="PF08640">
    <property type="entry name" value="U3_assoc_6"/>
    <property type="match status" value="1"/>
</dbReference>
<evidence type="ECO:0000256" key="5">
    <source>
        <dbReference type="ARBA" id="ARBA00023242"/>
    </source>
</evidence>
<name>A0A0D1Z5B2_9EURO</name>
<dbReference type="AlphaFoldDB" id="A0A0D1Z5B2"/>
<organism evidence="7 8">
    <name type="scientific">Exophiala sideris</name>
    <dbReference type="NCBI Taxonomy" id="1016849"/>
    <lineage>
        <taxon>Eukaryota</taxon>
        <taxon>Fungi</taxon>
        <taxon>Dikarya</taxon>
        <taxon>Ascomycota</taxon>
        <taxon>Pezizomycotina</taxon>
        <taxon>Eurotiomycetes</taxon>
        <taxon>Chaetothyriomycetidae</taxon>
        <taxon>Chaetothyriales</taxon>
        <taxon>Herpotrichiellaceae</taxon>
        <taxon>Exophiala</taxon>
    </lineage>
</organism>
<dbReference type="InterPro" id="IPR003107">
    <property type="entry name" value="HAT"/>
</dbReference>
<dbReference type="PANTHER" id="PTHR23271">
    <property type="entry name" value="HEPATOCELLULAR CARCINOMA-ASSOCIATED ANTIGEN 66"/>
    <property type="match status" value="1"/>
</dbReference>
<protein>
    <recommendedName>
        <fullName evidence="6">U3 small nucleolar RNA-associated protein 6 N-terminal domain-containing protein</fullName>
    </recommendedName>
</protein>
<dbReference type="InterPro" id="IPR013949">
    <property type="entry name" value="Utp6"/>
</dbReference>
<proteinExistence type="inferred from homology"/>
<comment type="similarity">
    <text evidence="2">Belongs to the UTP6 family.</text>
</comment>